<protein>
    <submittedName>
        <fullName evidence="2">Uncharacterized protein</fullName>
    </submittedName>
</protein>
<dbReference type="OrthoDB" id="5638108at2"/>
<feature type="signal peptide" evidence="1">
    <location>
        <begin position="1"/>
        <end position="20"/>
    </location>
</feature>
<dbReference type="STRING" id="447.Lboz_2931"/>
<evidence type="ECO:0000313" key="3">
    <source>
        <dbReference type="Proteomes" id="UP000054695"/>
    </source>
</evidence>
<sequence>MKINHKMCYIMAVLSSSTIAAPSSATLYEKLYRLAEKVYYIEYSLNTEQQKTIEVLADQMEAVISYPNNINCGNKLSVLQESYKWAYSASGLDATSSEAEKFATEVSNKVCPLAYFKTFQLSYDFAYKSSGMDKTRSAAKSFAATISDYESSSFYTKNSVQCFIDGYNFAYSSGGMNKTRAAAEEYATKLCLG</sequence>
<keyword evidence="3" id="KW-1185">Reference proteome</keyword>
<evidence type="ECO:0000313" key="2">
    <source>
        <dbReference type="EMBL" id="KTC71354.1"/>
    </source>
</evidence>
<dbReference type="RefSeq" id="WP_058460505.1">
    <property type="nucleotide sequence ID" value="NZ_CAAAIY010000011.1"/>
</dbReference>
<organism evidence="2 3">
    <name type="scientific">Legionella bozemanae</name>
    <name type="common">Fluoribacter bozemanae</name>
    <dbReference type="NCBI Taxonomy" id="447"/>
    <lineage>
        <taxon>Bacteria</taxon>
        <taxon>Pseudomonadati</taxon>
        <taxon>Pseudomonadota</taxon>
        <taxon>Gammaproteobacteria</taxon>
        <taxon>Legionellales</taxon>
        <taxon>Legionellaceae</taxon>
        <taxon>Legionella</taxon>
    </lineage>
</organism>
<name>A0A0W0RJT1_LEGBO</name>
<reference evidence="2 3" key="1">
    <citation type="submission" date="2015-11" db="EMBL/GenBank/DDBJ databases">
        <title>Genomic analysis of 38 Legionella species identifies large and diverse effector repertoires.</title>
        <authorList>
            <person name="Burstein D."/>
            <person name="Amaro F."/>
            <person name="Zusman T."/>
            <person name="Lifshitz Z."/>
            <person name="Cohen O."/>
            <person name="Gilbert J.A."/>
            <person name="Pupko T."/>
            <person name="Shuman H.A."/>
            <person name="Segal G."/>
        </authorList>
    </citation>
    <scope>NUCLEOTIDE SEQUENCE [LARGE SCALE GENOMIC DNA]</scope>
    <source>
        <strain evidence="2 3">WIGA</strain>
    </source>
</reference>
<dbReference type="AlphaFoldDB" id="A0A0W0RJT1"/>
<feature type="chain" id="PRO_5006910984" evidence="1">
    <location>
        <begin position="21"/>
        <end position="193"/>
    </location>
</feature>
<accession>A0A0W0RJT1</accession>
<proteinExistence type="predicted"/>
<dbReference type="PATRIC" id="fig|447.4.peg.3127"/>
<dbReference type="Proteomes" id="UP000054695">
    <property type="component" value="Unassembled WGS sequence"/>
</dbReference>
<comment type="caution">
    <text evidence="2">The sequence shown here is derived from an EMBL/GenBank/DDBJ whole genome shotgun (WGS) entry which is preliminary data.</text>
</comment>
<dbReference type="EMBL" id="LNXU01000032">
    <property type="protein sequence ID" value="KTC71354.1"/>
    <property type="molecule type" value="Genomic_DNA"/>
</dbReference>
<evidence type="ECO:0000256" key="1">
    <source>
        <dbReference type="SAM" id="SignalP"/>
    </source>
</evidence>
<keyword evidence="1" id="KW-0732">Signal</keyword>
<gene>
    <name evidence="2" type="ORF">Lboz_2931</name>
</gene>